<dbReference type="OrthoDB" id="9796076at2"/>
<sequence length="111" mass="12042">MELDIKTERENGSCVITVAGEVDVYTSPTLKREIAQVMDDGCEDVIVDLEKIGFIDSSGLGVLVSALRAVKEQGGTMRLVCTADSILKIFRITGLDKVFPLFASVEEARGF</sequence>
<dbReference type="AlphaFoldDB" id="A0A0D2G8P4"/>
<dbReference type="InterPro" id="IPR036513">
    <property type="entry name" value="STAS_dom_sf"/>
</dbReference>
<dbReference type="PANTHER" id="PTHR33495:SF2">
    <property type="entry name" value="ANTI-SIGMA FACTOR ANTAGONIST TM_1081-RELATED"/>
    <property type="match status" value="1"/>
</dbReference>
<gene>
    <name evidence="4" type="ORF">X474_25075</name>
</gene>
<evidence type="ECO:0000256" key="2">
    <source>
        <dbReference type="RuleBase" id="RU003749"/>
    </source>
</evidence>
<dbReference type="Proteomes" id="UP000032233">
    <property type="component" value="Unassembled WGS sequence"/>
</dbReference>
<dbReference type="SUPFAM" id="SSF52091">
    <property type="entry name" value="SpoIIaa-like"/>
    <property type="match status" value="1"/>
</dbReference>
<dbReference type="PANTHER" id="PTHR33495">
    <property type="entry name" value="ANTI-SIGMA FACTOR ANTAGONIST TM_1081-RELATED-RELATED"/>
    <property type="match status" value="1"/>
</dbReference>
<dbReference type="InParanoid" id="A0A0D2G8P4"/>
<evidence type="ECO:0000256" key="1">
    <source>
        <dbReference type="ARBA" id="ARBA00009013"/>
    </source>
</evidence>
<dbReference type="Pfam" id="PF01740">
    <property type="entry name" value="STAS"/>
    <property type="match status" value="1"/>
</dbReference>
<dbReference type="InterPro" id="IPR002645">
    <property type="entry name" value="STAS_dom"/>
</dbReference>
<evidence type="ECO:0000259" key="3">
    <source>
        <dbReference type="PROSITE" id="PS50801"/>
    </source>
</evidence>
<organism evidence="4 5">
    <name type="scientific">Dethiosulfatarculus sandiegensis</name>
    <dbReference type="NCBI Taxonomy" id="1429043"/>
    <lineage>
        <taxon>Bacteria</taxon>
        <taxon>Pseudomonadati</taxon>
        <taxon>Thermodesulfobacteriota</taxon>
        <taxon>Desulfarculia</taxon>
        <taxon>Desulfarculales</taxon>
        <taxon>Desulfarculaceae</taxon>
        <taxon>Dethiosulfatarculus</taxon>
    </lineage>
</organism>
<comment type="similarity">
    <text evidence="1 2">Belongs to the anti-sigma-factor antagonist family.</text>
</comment>
<feature type="domain" description="STAS" evidence="3">
    <location>
        <begin position="3"/>
        <end position="111"/>
    </location>
</feature>
<protein>
    <recommendedName>
        <fullName evidence="2">Anti-sigma factor antagonist</fullName>
    </recommendedName>
</protein>
<evidence type="ECO:0000313" key="5">
    <source>
        <dbReference type="Proteomes" id="UP000032233"/>
    </source>
</evidence>
<dbReference type="CDD" id="cd07043">
    <property type="entry name" value="STAS_anti-anti-sigma_factors"/>
    <property type="match status" value="1"/>
</dbReference>
<dbReference type="EMBL" id="AZAC01000057">
    <property type="protein sequence ID" value="KIX11297.1"/>
    <property type="molecule type" value="Genomic_DNA"/>
</dbReference>
<dbReference type="GO" id="GO:0043856">
    <property type="term" value="F:anti-sigma factor antagonist activity"/>
    <property type="evidence" value="ECO:0007669"/>
    <property type="project" value="InterPro"/>
</dbReference>
<keyword evidence="5" id="KW-1185">Reference proteome</keyword>
<comment type="caution">
    <text evidence="4">The sequence shown here is derived from an EMBL/GenBank/DDBJ whole genome shotgun (WGS) entry which is preliminary data.</text>
</comment>
<dbReference type="STRING" id="1429043.X474_25075"/>
<dbReference type="PROSITE" id="PS50801">
    <property type="entry name" value="STAS"/>
    <property type="match status" value="1"/>
</dbReference>
<reference evidence="4 5" key="1">
    <citation type="submission" date="2013-11" db="EMBL/GenBank/DDBJ databases">
        <title>Metagenomic analysis of a methanogenic consortium involved in long chain n-alkane degradation.</title>
        <authorList>
            <person name="Davidova I.A."/>
            <person name="Callaghan A.V."/>
            <person name="Wawrik B."/>
            <person name="Pruitt S."/>
            <person name="Marks C."/>
            <person name="Duncan K.E."/>
            <person name="Suflita J.M."/>
        </authorList>
    </citation>
    <scope>NUCLEOTIDE SEQUENCE [LARGE SCALE GENOMIC DNA]</scope>
    <source>
        <strain evidence="4 5">SPR</strain>
    </source>
</reference>
<accession>A0A0D2G8P4</accession>
<name>A0A0D2G8P4_9BACT</name>
<proteinExistence type="inferred from homology"/>
<dbReference type="InterPro" id="IPR003658">
    <property type="entry name" value="Anti-sigma_ant"/>
</dbReference>
<dbReference type="Gene3D" id="3.30.750.24">
    <property type="entry name" value="STAS domain"/>
    <property type="match status" value="1"/>
</dbReference>
<evidence type="ECO:0000313" key="4">
    <source>
        <dbReference type="EMBL" id="KIX11297.1"/>
    </source>
</evidence>
<dbReference type="NCBIfam" id="TIGR00377">
    <property type="entry name" value="ant_ant_sig"/>
    <property type="match status" value="1"/>
</dbReference>